<feature type="transmembrane region" description="Helical" evidence="2">
    <location>
        <begin position="370"/>
        <end position="392"/>
    </location>
</feature>
<gene>
    <name evidence="3" type="ORF">Ahy_B02g058978</name>
</gene>
<feature type="region of interest" description="Disordered" evidence="1">
    <location>
        <begin position="23"/>
        <end position="76"/>
    </location>
</feature>
<reference evidence="3 4" key="1">
    <citation type="submission" date="2019-01" db="EMBL/GenBank/DDBJ databases">
        <title>Sequencing of cultivated peanut Arachis hypogaea provides insights into genome evolution and oil improvement.</title>
        <authorList>
            <person name="Chen X."/>
        </authorList>
    </citation>
    <scope>NUCLEOTIDE SEQUENCE [LARGE SCALE GENOMIC DNA]</scope>
    <source>
        <strain evidence="4">cv. Fuhuasheng</strain>
        <tissue evidence="3">Leaves</tissue>
    </source>
</reference>
<proteinExistence type="predicted"/>
<feature type="transmembrane region" description="Helical" evidence="2">
    <location>
        <begin position="398"/>
        <end position="418"/>
    </location>
</feature>
<evidence type="ECO:0000313" key="4">
    <source>
        <dbReference type="Proteomes" id="UP000289738"/>
    </source>
</evidence>
<keyword evidence="2" id="KW-0472">Membrane</keyword>
<comment type="caution">
    <text evidence="3">The sequence shown here is derived from an EMBL/GenBank/DDBJ whole genome shotgun (WGS) entry which is preliminary data.</text>
</comment>
<evidence type="ECO:0000256" key="1">
    <source>
        <dbReference type="SAM" id="MobiDB-lite"/>
    </source>
</evidence>
<feature type="compositionally biased region" description="Basic and acidic residues" evidence="1">
    <location>
        <begin position="23"/>
        <end position="42"/>
    </location>
</feature>
<dbReference type="EMBL" id="SDMP01000012">
    <property type="protein sequence ID" value="RYR25292.1"/>
    <property type="molecule type" value="Genomic_DNA"/>
</dbReference>
<evidence type="ECO:0000313" key="3">
    <source>
        <dbReference type="EMBL" id="RYR25292.1"/>
    </source>
</evidence>
<feature type="compositionally biased region" description="Basic and acidic residues" evidence="1">
    <location>
        <begin position="233"/>
        <end position="249"/>
    </location>
</feature>
<sequence>MFFYACTVKFEIRTEELDEFLRKNNEKSAAQGEKEADLRSTEGHYVSSETIPEVNLGSDDPSSQGHTDQSSVNKPAESMLSLVVESASEPAEENMMVVREETQSKVLAIVLIQVCLPLSQTTTVPEIEQIPVTENETTPVLQIEGTIKSTPEPPQKPEESTPTLPPTPSKINPAPEDAAALMMMARTASYVPKTDPMPSFSLGLTDSSQEKAATQEGAGVTIKEKSPQIQKESGGESFEKFETPARTNEDTSGMKEKCYLWAIRVKTYANGLTNEFETVCTLQAQDRYILSKLHLASLAAETHIEAENMAIANHPQGVFLRPKTNKPFRVEDYPMFIPFLDLKKLASHRYQKFYIIDPYHTKSPSDKRTALNTFILGVFLFNIRCNFVLLWVYPFVEFIHVLLICFVYDCAIYVMKWLEIFQPANIKRLKYEWDNWTQDEVDHFRVEYASRILFHEMNQDKAEAIRGSNAIRLSKPSSLLLSPYCQIDSKDIDTD</sequence>
<keyword evidence="2" id="KW-0812">Transmembrane</keyword>
<organism evidence="3 4">
    <name type="scientific">Arachis hypogaea</name>
    <name type="common">Peanut</name>
    <dbReference type="NCBI Taxonomy" id="3818"/>
    <lineage>
        <taxon>Eukaryota</taxon>
        <taxon>Viridiplantae</taxon>
        <taxon>Streptophyta</taxon>
        <taxon>Embryophyta</taxon>
        <taxon>Tracheophyta</taxon>
        <taxon>Spermatophyta</taxon>
        <taxon>Magnoliopsida</taxon>
        <taxon>eudicotyledons</taxon>
        <taxon>Gunneridae</taxon>
        <taxon>Pentapetalae</taxon>
        <taxon>rosids</taxon>
        <taxon>fabids</taxon>
        <taxon>Fabales</taxon>
        <taxon>Fabaceae</taxon>
        <taxon>Papilionoideae</taxon>
        <taxon>50 kb inversion clade</taxon>
        <taxon>dalbergioids sensu lato</taxon>
        <taxon>Dalbergieae</taxon>
        <taxon>Pterocarpus clade</taxon>
        <taxon>Arachis</taxon>
    </lineage>
</organism>
<accession>A0A445AFX1</accession>
<keyword evidence="4" id="KW-1185">Reference proteome</keyword>
<feature type="region of interest" description="Disordered" evidence="1">
    <location>
        <begin position="215"/>
        <end position="249"/>
    </location>
</feature>
<evidence type="ECO:0000256" key="2">
    <source>
        <dbReference type="SAM" id="Phobius"/>
    </source>
</evidence>
<dbReference type="Proteomes" id="UP000289738">
    <property type="component" value="Chromosome B02"/>
</dbReference>
<dbReference type="AlphaFoldDB" id="A0A445AFX1"/>
<feature type="compositionally biased region" description="Polar residues" evidence="1">
    <location>
        <begin position="60"/>
        <end position="73"/>
    </location>
</feature>
<feature type="region of interest" description="Disordered" evidence="1">
    <location>
        <begin position="145"/>
        <end position="174"/>
    </location>
</feature>
<keyword evidence="2" id="KW-1133">Transmembrane helix</keyword>
<protein>
    <submittedName>
        <fullName evidence="3">Uncharacterized protein</fullName>
    </submittedName>
</protein>
<name>A0A445AFX1_ARAHY</name>